<dbReference type="Pfam" id="PF01355">
    <property type="entry name" value="HIPIP"/>
    <property type="match status" value="1"/>
</dbReference>
<dbReference type="Proteomes" id="UP000027997">
    <property type="component" value="Unassembled WGS sequence"/>
</dbReference>
<reference evidence="10 11" key="1">
    <citation type="submission" date="2014-06" db="EMBL/GenBank/DDBJ databases">
        <title>Whole Genome Sequences of Three Symbiotic Endozoicomonas Bacteria.</title>
        <authorList>
            <person name="Neave M.J."/>
            <person name="Apprill A."/>
            <person name="Voolstra C.R."/>
        </authorList>
    </citation>
    <scope>NUCLEOTIDE SEQUENCE [LARGE SCALE GENOMIC DNA]</scope>
    <source>
        <strain evidence="10 11">DSM 22380</strain>
    </source>
</reference>
<protein>
    <recommendedName>
        <fullName evidence="8">High-potential iron-sulfur protein</fullName>
        <shortName evidence="8">HiPIP</shortName>
    </recommendedName>
</protein>
<dbReference type="eggNOG" id="ENOG50330XW">
    <property type="taxonomic scope" value="Bacteria"/>
</dbReference>
<dbReference type="GO" id="GO:0051539">
    <property type="term" value="F:4 iron, 4 sulfur cluster binding"/>
    <property type="evidence" value="ECO:0007669"/>
    <property type="project" value="UniProtKB-KW"/>
</dbReference>
<gene>
    <name evidence="10" type="ORF">GV64_00545</name>
</gene>
<sequence>MSEKSFDSKKRGPTRRRFLQLAAASALIPLLNIPSRQARADALPALDESNPTAMGLSYKKTQEAAKSIDGYQEGRKCENCALYTPDNKGCRLFPANSVEPAGWCKAWVPKPA</sequence>
<evidence type="ECO:0000313" key="11">
    <source>
        <dbReference type="Proteomes" id="UP000027997"/>
    </source>
</evidence>
<dbReference type="InterPro" id="IPR006311">
    <property type="entry name" value="TAT_signal"/>
</dbReference>
<dbReference type="GO" id="GO:0009055">
    <property type="term" value="F:electron transfer activity"/>
    <property type="evidence" value="ECO:0007669"/>
    <property type="project" value="InterPro"/>
</dbReference>
<dbReference type="GO" id="GO:0019646">
    <property type="term" value="P:aerobic electron transport chain"/>
    <property type="evidence" value="ECO:0007669"/>
    <property type="project" value="InterPro"/>
</dbReference>
<dbReference type="GO" id="GO:0046872">
    <property type="term" value="F:metal ion binding"/>
    <property type="evidence" value="ECO:0007669"/>
    <property type="project" value="UniProtKB-KW"/>
</dbReference>
<dbReference type="EMBL" id="JOJP01000001">
    <property type="protein sequence ID" value="KEI69421.1"/>
    <property type="molecule type" value="Genomic_DNA"/>
</dbReference>
<evidence type="ECO:0000256" key="1">
    <source>
        <dbReference type="ARBA" id="ARBA00002137"/>
    </source>
</evidence>
<dbReference type="SUPFAM" id="SSF57652">
    <property type="entry name" value="HIPIP (high potential iron protein)"/>
    <property type="match status" value="1"/>
</dbReference>
<accession>A0A081K5J5</accession>
<evidence type="ECO:0000256" key="2">
    <source>
        <dbReference type="ARBA" id="ARBA00022448"/>
    </source>
</evidence>
<evidence type="ECO:0000313" key="10">
    <source>
        <dbReference type="EMBL" id="KEI69421.1"/>
    </source>
</evidence>
<dbReference type="PROSITE" id="PS51318">
    <property type="entry name" value="TAT"/>
    <property type="match status" value="1"/>
</dbReference>
<dbReference type="AlphaFoldDB" id="A0A081K5J5"/>
<dbReference type="PROSITE" id="PS51373">
    <property type="entry name" value="HIPIP"/>
    <property type="match status" value="1"/>
</dbReference>
<evidence type="ECO:0000256" key="7">
    <source>
        <dbReference type="ARBA" id="ARBA00023014"/>
    </source>
</evidence>
<dbReference type="Gene3D" id="4.10.490.10">
    <property type="entry name" value="High potential iron-sulphur protein"/>
    <property type="match status" value="1"/>
</dbReference>
<evidence type="ECO:0000256" key="5">
    <source>
        <dbReference type="ARBA" id="ARBA00022982"/>
    </source>
</evidence>
<dbReference type="RefSeq" id="WP_020582498.1">
    <property type="nucleotide sequence ID" value="NZ_JOJP01000001.1"/>
</dbReference>
<evidence type="ECO:0000256" key="3">
    <source>
        <dbReference type="ARBA" id="ARBA00022485"/>
    </source>
</evidence>
<keyword evidence="5 8" id="KW-0249">Electron transport</keyword>
<keyword evidence="3 8" id="KW-0004">4Fe-4S</keyword>
<keyword evidence="2 8" id="KW-0813">Transport</keyword>
<dbReference type="STRING" id="305900.GV64_00545"/>
<keyword evidence="4 8" id="KW-0479">Metal-binding</keyword>
<dbReference type="InterPro" id="IPR000170">
    <property type="entry name" value="High_potential_FeS_prot"/>
</dbReference>
<evidence type="ECO:0000256" key="6">
    <source>
        <dbReference type="ARBA" id="ARBA00023004"/>
    </source>
</evidence>
<comment type="subunit">
    <text evidence="8">Homodimer.</text>
</comment>
<proteinExistence type="inferred from homology"/>
<comment type="similarity">
    <text evidence="8">Belongs to the high-potential iron-sulfur protein (HiPIP) family.</text>
</comment>
<feature type="domain" description="High potential iron-sulfur proteins family profile" evidence="9">
    <location>
        <begin position="40"/>
        <end position="112"/>
    </location>
</feature>
<name>A0A081K5J5_9GAMM</name>
<organism evidence="10 11">
    <name type="scientific">Endozoicomonas elysicola</name>
    <dbReference type="NCBI Taxonomy" id="305900"/>
    <lineage>
        <taxon>Bacteria</taxon>
        <taxon>Pseudomonadati</taxon>
        <taxon>Pseudomonadota</taxon>
        <taxon>Gammaproteobacteria</taxon>
        <taxon>Oceanospirillales</taxon>
        <taxon>Endozoicomonadaceae</taxon>
        <taxon>Endozoicomonas</taxon>
    </lineage>
</organism>
<evidence type="ECO:0000256" key="4">
    <source>
        <dbReference type="ARBA" id="ARBA00022723"/>
    </source>
</evidence>
<comment type="caution">
    <text evidence="10">The sequence shown here is derived from an EMBL/GenBank/DDBJ whole genome shotgun (WGS) entry which is preliminary data.</text>
</comment>
<keyword evidence="6 8" id="KW-0408">Iron</keyword>
<keyword evidence="7 8" id="KW-0411">Iron-sulfur</keyword>
<evidence type="ECO:0000256" key="8">
    <source>
        <dbReference type="RuleBase" id="RU000620"/>
    </source>
</evidence>
<comment type="function">
    <text evidence="1 8">Specific class of high-redox-potential 4Fe-4S ferredoxins. Functions in anaerobic electron transport in most purple and in some other photosynthetic bacteria and in at least one genus (Paracoccus) of halophilic, denitrifying bacteria.</text>
</comment>
<evidence type="ECO:0000259" key="9">
    <source>
        <dbReference type="PROSITE" id="PS51373"/>
    </source>
</evidence>
<keyword evidence="11" id="KW-1185">Reference proteome</keyword>
<dbReference type="InterPro" id="IPR036369">
    <property type="entry name" value="HIPIP_sf"/>
</dbReference>